<evidence type="ECO:0000256" key="5">
    <source>
        <dbReference type="ARBA" id="ARBA00022801"/>
    </source>
</evidence>
<keyword evidence="9" id="KW-0326">Glycosidase</keyword>
<evidence type="ECO:0000256" key="12">
    <source>
        <dbReference type="SAM" id="SignalP"/>
    </source>
</evidence>
<evidence type="ECO:0000256" key="1">
    <source>
        <dbReference type="ARBA" id="ARBA00000448"/>
    </source>
</evidence>
<evidence type="ECO:0000256" key="3">
    <source>
        <dbReference type="ARBA" id="ARBA00005336"/>
    </source>
</evidence>
<keyword evidence="10" id="KW-0624">Polysaccharide degradation</keyword>
<dbReference type="GO" id="GO:0030245">
    <property type="term" value="P:cellulose catabolic process"/>
    <property type="evidence" value="ECO:0007669"/>
    <property type="project" value="UniProtKB-KW"/>
</dbReference>
<dbReference type="InterPro" id="IPR013783">
    <property type="entry name" value="Ig-like_fold"/>
</dbReference>
<evidence type="ECO:0000259" key="13">
    <source>
        <dbReference type="SMART" id="SM01217"/>
    </source>
</evidence>
<evidence type="ECO:0000256" key="7">
    <source>
        <dbReference type="ARBA" id="ARBA00023180"/>
    </source>
</evidence>
<dbReference type="OrthoDB" id="416222at2759"/>
<evidence type="ECO:0000256" key="11">
    <source>
        <dbReference type="SAM" id="MobiDB-lite"/>
    </source>
</evidence>
<dbReference type="Pfam" id="PF14310">
    <property type="entry name" value="Fn3-like"/>
    <property type="match status" value="1"/>
</dbReference>
<dbReference type="PRINTS" id="PR00133">
    <property type="entry name" value="GLHYDRLASE3"/>
</dbReference>
<dbReference type="InterPro" id="IPR001764">
    <property type="entry name" value="Glyco_hydro_3_N"/>
</dbReference>
<dbReference type="SUPFAM" id="SSF51445">
    <property type="entry name" value="(Trans)glycosidases"/>
    <property type="match status" value="1"/>
</dbReference>
<comment type="caution">
    <text evidence="14">The sequence shown here is derived from an EMBL/GenBank/DDBJ whole genome shotgun (WGS) entry which is preliminary data.</text>
</comment>
<feature type="region of interest" description="Disordered" evidence="11">
    <location>
        <begin position="40"/>
        <end position="80"/>
    </location>
</feature>
<accession>A0A8H5BP59</accession>
<comment type="pathway">
    <text evidence="2">Glycan metabolism; cellulose degradation.</text>
</comment>
<dbReference type="FunFam" id="3.20.20.300:FF:000002">
    <property type="entry name" value="Probable beta-glucosidase"/>
    <property type="match status" value="1"/>
</dbReference>
<keyword evidence="6" id="KW-0136">Cellulose degradation</keyword>
<keyword evidence="12" id="KW-0732">Signal</keyword>
<dbReference type="Gene3D" id="2.60.40.10">
    <property type="entry name" value="Immunoglobulins"/>
    <property type="match status" value="1"/>
</dbReference>
<dbReference type="PANTHER" id="PTHR42715">
    <property type="entry name" value="BETA-GLUCOSIDASE"/>
    <property type="match status" value="1"/>
</dbReference>
<dbReference type="EC" id="3.2.1.21" evidence="4"/>
<dbReference type="GO" id="GO:0008422">
    <property type="term" value="F:beta-glucosidase activity"/>
    <property type="evidence" value="ECO:0007669"/>
    <property type="project" value="UniProtKB-EC"/>
</dbReference>
<evidence type="ECO:0000256" key="6">
    <source>
        <dbReference type="ARBA" id="ARBA00023001"/>
    </source>
</evidence>
<organism evidence="14 15">
    <name type="scientific">Ephemerocybe angulata</name>
    <dbReference type="NCBI Taxonomy" id="980116"/>
    <lineage>
        <taxon>Eukaryota</taxon>
        <taxon>Fungi</taxon>
        <taxon>Dikarya</taxon>
        <taxon>Basidiomycota</taxon>
        <taxon>Agaricomycotina</taxon>
        <taxon>Agaricomycetes</taxon>
        <taxon>Agaricomycetidae</taxon>
        <taxon>Agaricales</taxon>
        <taxon>Agaricineae</taxon>
        <taxon>Psathyrellaceae</taxon>
        <taxon>Ephemerocybe</taxon>
    </lineage>
</organism>
<dbReference type="InterPro" id="IPR002772">
    <property type="entry name" value="Glyco_hydro_3_C"/>
</dbReference>
<evidence type="ECO:0000256" key="10">
    <source>
        <dbReference type="ARBA" id="ARBA00023326"/>
    </source>
</evidence>
<evidence type="ECO:0000256" key="2">
    <source>
        <dbReference type="ARBA" id="ARBA00004987"/>
    </source>
</evidence>
<dbReference type="InterPro" id="IPR017853">
    <property type="entry name" value="GH"/>
</dbReference>
<keyword evidence="8" id="KW-0119">Carbohydrate metabolism</keyword>
<dbReference type="InterPro" id="IPR036881">
    <property type="entry name" value="Glyco_hydro_3_C_sf"/>
</dbReference>
<comment type="similarity">
    <text evidence="3">Belongs to the glycosyl hydrolase 3 family.</text>
</comment>
<dbReference type="SMART" id="SM01217">
    <property type="entry name" value="Fn3_like"/>
    <property type="match status" value="1"/>
</dbReference>
<keyword evidence="5" id="KW-0378">Hydrolase</keyword>
<feature type="domain" description="Fibronectin type III-like" evidence="13">
    <location>
        <begin position="838"/>
        <end position="910"/>
    </location>
</feature>
<dbReference type="AlphaFoldDB" id="A0A8H5BP59"/>
<dbReference type="InterPro" id="IPR036962">
    <property type="entry name" value="Glyco_hydro_3_N_sf"/>
</dbReference>
<protein>
    <recommendedName>
        <fullName evidence="4">beta-glucosidase</fullName>
        <ecNumber evidence="4">3.2.1.21</ecNumber>
    </recommendedName>
</protein>
<dbReference type="Gene3D" id="3.20.20.300">
    <property type="entry name" value="Glycoside hydrolase, family 3, N-terminal domain"/>
    <property type="match status" value="1"/>
</dbReference>
<dbReference type="FunFam" id="3.40.50.1700:FF:000003">
    <property type="entry name" value="Probable beta-glucosidase"/>
    <property type="match status" value="1"/>
</dbReference>
<name>A0A8H5BP59_9AGAR</name>
<dbReference type="SUPFAM" id="SSF52279">
    <property type="entry name" value="Beta-D-glucan exohydrolase, C-terminal domain"/>
    <property type="match status" value="1"/>
</dbReference>
<feature type="chain" id="PRO_5034083203" description="beta-glucosidase" evidence="12">
    <location>
        <begin position="32"/>
        <end position="921"/>
    </location>
</feature>
<feature type="signal peptide" evidence="12">
    <location>
        <begin position="1"/>
        <end position="31"/>
    </location>
</feature>
<sequence length="921" mass="98217">MGYSGKKVWNALFTAALLAIVSGAVVQEALAQNSQVVPGAEASAATTTTTTDGVGLPTGTTTDSGAVTSVSTTSTLAEEPTDTITDSATSTLDVSTTTTPTITADGALQTVNVTRIPIVPATFSPFPIPVESSVPGLFVNTDPSDPPPVGSRVVPNFGPAWSAAYKKAKAKIANFSLEEKVNVTTGVGWTNGRCVGNIPAVPIDYDANNPEHRARGFPGLCLEDSPLGVRFADFVSAFPAGINAAASWNRGLMRLRGLSMGQQFKGKGAHIALGPMMNMGRVPQGGRNWEGFGADPFLAGEAAYETVLGLQQGGTQACAKHLINNEQEYKRSFSSSEVDDRTQHEVYLHPFLRSIMAGAATIMCSYNLINGTYACENNKILNEVVKGEFGFQGQILSDWGAHHSTMAAIAGLDMSMPGDITFSSGNSYWGANLTAYVQNGTIPEARILTEILFPATRILAGYFLTHQDQPSFPPVNFDAFKPDDQDLNEHIDVQTDAHEKLVRDLGAASVVLLKNERGALPLGGNHATGKKAERDIVVVGSDAGPGRAGPNQFADQGGSDGILAMGWGSGTANFTYLITPLDAIQRRARKTRTSVSWILDDFNLPRAGNMARFRSAALVFISSDSGEEYISVDGNVGDRKNLTAWHSGDELVLAVAAQNNNTIVVVNSVGPLIIDKWVEHENVTAVVWAGLQGNEAGNAIADVLYGEWNPSGKLPYTIAKKVEDYGVPDVVRGNEGQLDILRIDYTEGLQIDYRSFDARKVSPRYEFGYGLSYTTFNYSGLSISKIQAGGFDKDLIQAWERGKATPQTPGISRSPWLHTPAYDVSFTVTNTGGVLGGDIPQVYLHLPTSANAPPSVLKGFTNIELRPGQSRRITIPLSRYDLSIWDVASQGWRKANAGGGTVGLSVGQSSRDFKVKGTVPV</sequence>
<comment type="catalytic activity">
    <reaction evidence="1">
        <text>Hydrolysis of terminal, non-reducing beta-D-glucosyl residues with release of beta-D-glucose.</text>
        <dbReference type="EC" id="3.2.1.21"/>
    </reaction>
</comment>
<dbReference type="EMBL" id="JAACJK010000163">
    <property type="protein sequence ID" value="KAF5326491.1"/>
    <property type="molecule type" value="Genomic_DNA"/>
</dbReference>
<proteinExistence type="inferred from homology"/>
<dbReference type="InterPro" id="IPR026891">
    <property type="entry name" value="Fn3-like"/>
</dbReference>
<evidence type="ECO:0000313" key="15">
    <source>
        <dbReference type="Proteomes" id="UP000541558"/>
    </source>
</evidence>
<evidence type="ECO:0000256" key="4">
    <source>
        <dbReference type="ARBA" id="ARBA00012744"/>
    </source>
</evidence>
<feature type="compositionally biased region" description="Low complexity" evidence="11">
    <location>
        <begin position="40"/>
        <end position="75"/>
    </location>
</feature>
<dbReference type="Pfam" id="PF01915">
    <property type="entry name" value="Glyco_hydro_3_C"/>
    <property type="match status" value="1"/>
</dbReference>
<evidence type="ECO:0000256" key="9">
    <source>
        <dbReference type="ARBA" id="ARBA00023295"/>
    </source>
</evidence>
<dbReference type="Proteomes" id="UP000541558">
    <property type="component" value="Unassembled WGS sequence"/>
</dbReference>
<dbReference type="PANTHER" id="PTHR42715:SF2">
    <property type="entry name" value="BETA-GLUCOSIDASE F-RELATED"/>
    <property type="match status" value="1"/>
</dbReference>
<reference evidence="14 15" key="1">
    <citation type="journal article" date="2020" name="ISME J.">
        <title>Uncovering the hidden diversity of litter-decomposition mechanisms in mushroom-forming fungi.</title>
        <authorList>
            <person name="Floudas D."/>
            <person name="Bentzer J."/>
            <person name="Ahren D."/>
            <person name="Johansson T."/>
            <person name="Persson P."/>
            <person name="Tunlid A."/>
        </authorList>
    </citation>
    <scope>NUCLEOTIDE SEQUENCE [LARGE SCALE GENOMIC DNA]</scope>
    <source>
        <strain evidence="14 15">CBS 175.51</strain>
    </source>
</reference>
<gene>
    <name evidence="14" type="ORF">D9611_000776</name>
</gene>
<dbReference type="InterPro" id="IPR050288">
    <property type="entry name" value="Cellulose_deg_GH3"/>
</dbReference>
<evidence type="ECO:0000313" key="14">
    <source>
        <dbReference type="EMBL" id="KAF5326491.1"/>
    </source>
</evidence>
<evidence type="ECO:0000256" key="8">
    <source>
        <dbReference type="ARBA" id="ARBA00023277"/>
    </source>
</evidence>
<keyword evidence="15" id="KW-1185">Reference proteome</keyword>
<dbReference type="Pfam" id="PF00933">
    <property type="entry name" value="Glyco_hydro_3"/>
    <property type="match status" value="1"/>
</dbReference>
<keyword evidence="7" id="KW-0325">Glycoprotein</keyword>
<dbReference type="Gene3D" id="3.40.50.1700">
    <property type="entry name" value="Glycoside hydrolase family 3 C-terminal domain"/>
    <property type="match status" value="1"/>
</dbReference>